<dbReference type="EMBL" id="JAOQJL010000039">
    <property type="protein sequence ID" value="MCU6766769.1"/>
    <property type="molecule type" value="Genomic_DNA"/>
</dbReference>
<feature type="region of interest" description="Disordered" evidence="1">
    <location>
        <begin position="144"/>
        <end position="213"/>
    </location>
</feature>
<proteinExistence type="predicted"/>
<sequence>MNGYRRFIAYVYEYRNGRKAENCGFIKLEVREGKCTMEIHLHEEKQMEHCSIYGFIRKEGLILGIWLGSLQISRDPAVNVLKADAGNMGDAGVGLDQLCGMILETDTGAFMGTQWDDLPIRPDHFQKLEKNEQTGQNEGALAEISERKQESEKQDNEQQKNEKQENEQQKNKKQDNKQQKNKKQENEQQQEGEARKESKGRELQAESIQEEAEESPALFPDCDQCWRICPGDLRQICRKNCVYCNNRFLQHGYSHFGYILLCRQTDGQYILGVPGIYDQQERFMAEMFGFPWFKEWPLPGIKNGKSGYWYRICAPCELLLDSRR</sequence>
<accession>A0ABT2TZA3</accession>
<feature type="domain" description="DUF6128" evidence="2">
    <location>
        <begin position="232"/>
        <end position="309"/>
    </location>
</feature>
<name>A0ABT2TZA3_9FIRM</name>
<comment type="caution">
    <text evidence="3">The sequence shown here is derived from an EMBL/GenBank/DDBJ whole genome shotgun (WGS) entry which is preliminary data.</text>
</comment>
<protein>
    <submittedName>
        <fullName evidence="3">DUF6128 domain-containing protein</fullName>
    </submittedName>
</protein>
<gene>
    <name evidence="3" type="ORF">OCV61_15395</name>
</gene>
<evidence type="ECO:0000256" key="1">
    <source>
        <dbReference type="SAM" id="MobiDB-lite"/>
    </source>
</evidence>
<reference evidence="3 4" key="1">
    <citation type="journal article" date="2021" name="ISME Commun">
        <title>Automated analysis of genomic sequences facilitates high-throughput and comprehensive description of bacteria.</title>
        <authorList>
            <person name="Hitch T.C.A."/>
        </authorList>
    </citation>
    <scope>NUCLEOTIDE SEQUENCE [LARGE SCALE GENOMIC DNA]</scope>
    <source>
        <strain evidence="3 4">Sanger_23</strain>
    </source>
</reference>
<keyword evidence="4" id="KW-1185">Reference proteome</keyword>
<dbReference type="Pfam" id="PF19623">
    <property type="entry name" value="DUF6128"/>
    <property type="match status" value="1"/>
</dbReference>
<evidence type="ECO:0000259" key="2">
    <source>
        <dbReference type="Pfam" id="PF19623"/>
    </source>
</evidence>
<dbReference type="InterPro" id="IPR046131">
    <property type="entry name" value="DUF6128"/>
</dbReference>
<feature type="compositionally biased region" description="Basic and acidic residues" evidence="1">
    <location>
        <begin position="144"/>
        <end position="204"/>
    </location>
</feature>
<evidence type="ECO:0000313" key="3">
    <source>
        <dbReference type="EMBL" id="MCU6766769.1"/>
    </source>
</evidence>
<dbReference type="Proteomes" id="UP001652409">
    <property type="component" value="Unassembled WGS sequence"/>
</dbReference>
<dbReference type="RefSeq" id="WP_158422560.1">
    <property type="nucleotide sequence ID" value="NZ_JAOQJL010000039.1"/>
</dbReference>
<organism evidence="3 4">
    <name type="scientific">Blautia ammoniilytica</name>
    <dbReference type="NCBI Taxonomy" id="2981782"/>
    <lineage>
        <taxon>Bacteria</taxon>
        <taxon>Bacillati</taxon>
        <taxon>Bacillota</taxon>
        <taxon>Clostridia</taxon>
        <taxon>Lachnospirales</taxon>
        <taxon>Lachnospiraceae</taxon>
        <taxon>Blautia</taxon>
    </lineage>
</organism>
<evidence type="ECO:0000313" key="4">
    <source>
        <dbReference type="Proteomes" id="UP001652409"/>
    </source>
</evidence>